<feature type="compositionally biased region" description="Low complexity" evidence="1">
    <location>
        <begin position="15"/>
        <end position="56"/>
    </location>
</feature>
<evidence type="ECO:0000313" key="3">
    <source>
        <dbReference type="EMBL" id="KAF9945406.1"/>
    </source>
</evidence>
<evidence type="ECO:0000313" key="4">
    <source>
        <dbReference type="Proteomes" id="UP000749646"/>
    </source>
</evidence>
<dbReference type="OrthoDB" id="2449255at2759"/>
<organism evidence="3 4">
    <name type="scientific">Modicella reniformis</name>
    <dbReference type="NCBI Taxonomy" id="1440133"/>
    <lineage>
        <taxon>Eukaryota</taxon>
        <taxon>Fungi</taxon>
        <taxon>Fungi incertae sedis</taxon>
        <taxon>Mucoromycota</taxon>
        <taxon>Mortierellomycotina</taxon>
        <taxon>Mortierellomycetes</taxon>
        <taxon>Mortierellales</taxon>
        <taxon>Mortierellaceae</taxon>
        <taxon>Modicella</taxon>
    </lineage>
</organism>
<reference evidence="3" key="1">
    <citation type="journal article" date="2020" name="Fungal Divers.">
        <title>Resolving the Mortierellaceae phylogeny through synthesis of multi-gene phylogenetics and phylogenomics.</title>
        <authorList>
            <person name="Vandepol N."/>
            <person name="Liber J."/>
            <person name="Desiro A."/>
            <person name="Na H."/>
            <person name="Kennedy M."/>
            <person name="Barry K."/>
            <person name="Grigoriev I.V."/>
            <person name="Miller A.N."/>
            <person name="O'Donnell K."/>
            <person name="Stajich J.E."/>
            <person name="Bonito G."/>
        </authorList>
    </citation>
    <scope>NUCLEOTIDE SEQUENCE</scope>
    <source>
        <strain evidence="3">MES-2147</strain>
    </source>
</reference>
<feature type="transmembrane region" description="Helical" evidence="2">
    <location>
        <begin position="87"/>
        <end position="108"/>
    </location>
</feature>
<protein>
    <submittedName>
        <fullName evidence="3">Uncharacterized protein</fullName>
    </submittedName>
</protein>
<keyword evidence="2" id="KW-0472">Membrane</keyword>
<dbReference type="AlphaFoldDB" id="A0A9P6LVW8"/>
<proteinExistence type="predicted"/>
<keyword evidence="4" id="KW-1185">Reference proteome</keyword>
<dbReference type="Proteomes" id="UP000749646">
    <property type="component" value="Unassembled WGS sequence"/>
</dbReference>
<evidence type="ECO:0000256" key="1">
    <source>
        <dbReference type="SAM" id="MobiDB-lite"/>
    </source>
</evidence>
<comment type="caution">
    <text evidence="3">The sequence shown here is derived from an EMBL/GenBank/DDBJ whole genome shotgun (WGS) entry which is preliminary data.</text>
</comment>
<name>A0A9P6LVW8_9FUNG</name>
<feature type="compositionally biased region" description="Polar residues" evidence="1">
    <location>
        <begin position="62"/>
        <end position="71"/>
    </location>
</feature>
<dbReference type="EMBL" id="JAAAHW010008013">
    <property type="protein sequence ID" value="KAF9945406.1"/>
    <property type="molecule type" value="Genomic_DNA"/>
</dbReference>
<sequence>MTNGSDPVPTTAGESTPPRSATKPATATATTSTPTQSPKKKSPSGNGSSNSANGGSDEAINAESSNTSTADSELLNKTEIHHGPSKAVIALLVIFVLAVLAASLFGWYKVREAKRRRRQSWGEDILKNRSGSVGYTEGGGYGMYVGERKDPWKKNLDMFHSDR</sequence>
<evidence type="ECO:0000256" key="2">
    <source>
        <dbReference type="SAM" id="Phobius"/>
    </source>
</evidence>
<accession>A0A9P6LVW8</accession>
<gene>
    <name evidence="3" type="ORF">BGZ65_010782</name>
</gene>
<keyword evidence="2" id="KW-0812">Transmembrane</keyword>
<keyword evidence="2" id="KW-1133">Transmembrane helix</keyword>
<feature type="region of interest" description="Disordered" evidence="1">
    <location>
        <begin position="1"/>
        <end position="71"/>
    </location>
</feature>